<accession>A0AA37QCN5</accession>
<dbReference type="GO" id="GO:0008483">
    <property type="term" value="F:transaminase activity"/>
    <property type="evidence" value="ECO:0007669"/>
    <property type="project" value="UniProtKB-KW"/>
</dbReference>
<dbReference type="CDD" id="cd00609">
    <property type="entry name" value="AAT_like"/>
    <property type="match status" value="1"/>
</dbReference>
<dbReference type="InterPro" id="IPR015424">
    <property type="entry name" value="PyrdxlP-dep_Trfase"/>
</dbReference>
<dbReference type="InterPro" id="IPR015422">
    <property type="entry name" value="PyrdxlP-dep_Trfase_small"/>
</dbReference>
<dbReference type="EC" id="2.6.1.-" evidence="6"/>
<dbReference type="Proteomes" id="UP001161325">
    <property type="component" value="Unassembled WGS sequence"/>
</dbReference>
<dbReference type="InterPro" id="IPR004838">
    <property type="entry name" value="NHTrfase_class1_PyrdxlP-BS"/>
</dbReference>
<feature type="domain" description="Aminotransferase class I/classII large" evidence="7">
    <location>
        <begin position="45"/>
        <end position="394"/>
    </location>
</feature>
<dbReference type="Gene3D" id="3.90.1150.10">
    <property type="entry name" value="Aspartate Aminotransferase, domain 1"/>
    <property type="match status" value="1"/>
</dbReference>
<dbReference type="PANTHER" id="PTHR46383">
    <property type="entry name" value="ASPARTATE AMINOTRANSFERASE"/>
    <property type="match status" value="1"/>
</dbReference>
<dbReference type="Gene3D" id="3.40.640.10">
    <property type="entry name" value="Type I PLP-dependent aspartate aminotransferase-like (Major domain)"/>
    <property type="match status" value="1"/>
</dbReference>
<dbReference type="PROSITE" id="PS00105">
    <property type="entry name" value="AA_TRANSFER_CLASS_1"/>
    <property type="match status" value="1"/>
</dbReference>
<dbReference type="AlphaFoldDB" id="A0AA37QCN5"/>
<dbReference type="InterPro" id="IPR004839">
    <property type="entry name" value="Aminotransferase_I/II_large"/>
</dbReference>
<comment type="cofactor">
    <cofactor evidence="1 6">
        <name>pyridoxal 5'-phosphate</name>
        <dbReference type="ChEBI" id="CHEBI:597326"/>
    </cofactor>
</comment>
<dbReference type="Pfam" id="PF00155">
    <property type="entry name" value="Aminotran_1_2"/>
    <property type="match status" value="1"/>
</dbReference>
<evidence type="ECO:0000256" key="5">
    <source>
        <dbReference type="ARBA" id="ARBA00022898"/>
    </source>
</evidence>
<keyword evidence="3 6" id="KW-0032">Aminotransferase</keyword>
<dbReference type="GO" id="GO:0006520">
    <property type="term" value="P:amino acid metabolic process"/>
    <property type="evidence" value="ECO:0007669"/>
    <property type="project" value="InterPro"/>
</dbReference>
<organism evidence="8 9">
    <name type="scientific">Roseisolibacter agri</name>
    <dbReference type="NCBI Taxonomy" id="2014610"/>
    <lineage>
        <taxon>Bacteria</taxon>
        <taxon>Pseudomonadati</taxon>
        <taxon>Gemmatimonadota</taxon>
        <taxon>Gemmatimonadia</taxon>
        <taxon>Gemmatimonadales</taxon>
        <taxon>Gemmatimonadaceae</taxon>
        <taxon>Roseisolibacter</taxon>
    </lineage>
</organism>
<keyword evidence="9" id="KW-1185">Reference proteome</keyword>
<keyword evidence="4 6" id="KW-0808">Transferase</keyword>
<reference evidence="8" key="1">
    <citation type="submission" date="2022-08" db="EMBL/GenBank/DDBJ databases">
        <title>Draft genome sequencing of Roseisolibacter agri AW1220.</title>
        <authorList>
            <person name="Tobiishi Y."/>
            <person name="Tonouchi A."/>
        </authorList>
    </citation>
    <scope>NUCLEOTIDE SEQUENCE</scope>
    <source>
        <strain evidence="8">AW1220</strain>
    </source>
</reference>
<dbReference type="GO" id="GO:0030170">
    <property type="term" value="F:pyridoxal phosphate binding"/>
    <property type="evidence" value="ECO:0007669"/>
    <property type="project" value="InterPro"/>
</dbReference>
<dbReference type="EMBL" id="BRXS01000001">
    <property type="protein sequence ID" value="GLC24288.1"/>
    <property type="molecule type" value="Genomic_DNA"/>
</dbReference>
<gene>
    <name evidence="8" type="ORF">rosag_08010</name>
</gene>
<evidence type="ECO:0000256" key="2">
    <source>
        <dbReference type="ARBA" id="ARBA00007441"/>
    </source>
</evidence>
<evidence type="ECO:0000256" key="1">
    <source>
        <dbReference type="ARBA" id="ARBA00001933"/>
    </source>
</evidence>
<sequence>MSSPVLVERPRSDTGLAPHLAQLSGEGALDVFRRATELERMGRRIVHLELGAPDVDAPPHVTEAAVRALREGDARYVAPVGLPALREAIAADVQSRGVAADADQVIVTPSAKTAVFYAMLATIAPGDEVLVPDPGFPIYPSVTRFAGGMPVGYGVDANDAPDVDDIEARVTPRTRVLVLNSPNNPTGGALDDAATARLAALVERHDLLVVTDDIYSRLVYEGGRAPTIAVHEGARERTLLIDGFSKTYAMTGYRLGYLVAPRRWVEPLTTLAINGHTCVPPFVQRAGIAALTGPQDIVPTQVAAYRARRDLLVAGLNALPGVRCPTPAGAFYVFPDFSALLARTGGTSRGLAHRLLEDHGLAAIDGRAFGARGEGRLRFSFASAQADLDAAIARVGDAVRALGG</sequence>
<dbReference type="SUPFAM" id="SSF53383">
    <property type="entry name" value="PLP-dependent transferases"/>
    <property type="match status" value="1"/>
</dbReference>
<keyword evidence="5" id="KW-0663">Pyridoxal phosphate</keyword>
<comment type="similarity">
    <text evidence="2 6">Belongs to the class-I pyridoxal-phosphate-dependent aminotransferase family.</text>
</comment>
<evidence type="ECO:0000256" key="6">
    <source>
        <dbReference type="RuleBase" id="RU000481"/>
    </source>
</evidence>
<evidence type="ECO:0000259" key="7">
    <source>
        <dbReference type="Pfam" id="PF00155"/>
    </source>
</evidence>
<dbReference type="InterPro" id="IPR050596">
    <property type="entry name" value="AspAT/PAT-like"/>
</dbReference>
<evidence type="ECO:0000313" key="9">
    <source>
        <dbReference type="Proteomes" id="UP001161325"/>
    </source>
</evidence>
<name>A0AA37QCN5_9BACT</name>
<proteinExistence type="inferred from homology"/>
<evidence type="ECO:0000256" key="3">
    <source>
        <dbReference type="ARBA" id="ARBA00022576"/>
    </source>
</evidence>
<dbReference type="InterPro" id="IPR015421">
    <property type="entry name" value="PyrdxlP-dep_Trfase_major"/>
</dbReference>
<protein>
    <recommendedName>
        <fullName evidence="6">Aminotransferase</fullName>
        <ecNumber evidence="6">2.6.1.-</ecNumber>
    </recommendedName>
</protein>
<comment type="caution">
    <text evidence="8">The sequence shown here is derived from an EMBL/GenBank/DDBJ whole genome shotgun (WGS) entry which is preliminary data.</text>
</comment>
<dbReference type="RefSeq" id="WP_284348736.1">
    <property type="nucleotide sequence ID" value="NZ_BRXS01000001.1"/>
</dbReference>
<evidence type="ECO:0000256" key="4">
    <source>
        <dbReference type="ARBA" id="ARBA00022679"/>
    </source>
</evidence>
<evidence type="ECO:0000313" key="8">
    <source>
        <dbReference type="EMBL" id="GLC24288.1"/>
    </source>
</evidence>